<name>A0A139HPQ6_9PEZI</name>
<protein>
    <recommendedName>
        <fullName evidence="3">Cytochrome P450</fullName>
    </recommendedName>
</protein>
<keyword evidence="2" id="KW-1185">Reference proteome</keyword>
<reference evidence="1 2" key="1">
    <citation type="submission" date="2015-07" db="EMBL/GenBank/DDBJ databases">
        <title>Comparative genomics of the Sigatoka disease complex on banana suggests a link between parallel evolutionary changes in Pseudocercospora fijiensis and Pseudocercospora eumusae and increased virulence on the banana host.</title>
        <authorList>
            <person name="Chang T.-C."/>
            <person name="Salvucci A."/>
            <person name="Crous P.W."/>
            <person name="Stergiopoulos I."/>
        </authorList>
    </citation>
    <scope>NUCLEOTIDE SEQUENCE [LARGE SCALE GENOMIC DNA]</scope>
    <source>
        <strain evidence="1 2">CBS 114824</strain>
    </source>
</reference>
<organism evidence="1 2">
    <name type="scientific">Pseudocercospora eumusae</name>
    <dbReference type="NCBI Taxonomy" id="321146"/>
    <lineage>
        <taxon>Eukaryota</taxon>
        <taxon>Fungi</taxon>
        <taxon>Dikarya</taxon>
        <taxon>Ascomycota</taxon>
        <taxon>Pezizomycotina</taxon>
        <taxon>Dothideomycetes</taxon>
        <taxon>Dothideomycetidae</taxon>
        <taxon>Mycosphaerellales</taxon>
        <taxon>Mycosphaerellaceae</taxon>
        <taxon>Pseudocercospora</taxon>
    </lineage>
</organism>
<accession>A0A139HPQ6</accession>
<comment type="caution">
    <text evidence="1">The sequence shown here is derived from an EMBL/GenBank/DDBJ whole genome shotgun (WGS) entry which is preliminary data.</text>
</comment>
<dbReference type="AlphaFoldDB" id="A0A139HPQ6"/>
<sequence>MDAGAAAAGLSKSASESPKQRLQCEAAQIISPRRSNPKGSCVSFGDMQRLKSYLLTILGFDHNSRAAPMRIFGLGIRGCYGKRLAYLEMRVVYALVLWRFELLPIADSIGDFKGTDVMSHQPQHARIRLSPAQRGL</sequence>
<dbReference type="EMBL" id="LFZN01000020">
    <property type="protein sequence ID" value="KXT04464.1"/>
    <property type="molecule type" value="Genomic_DNA"/>
</dbReference>
<dbReference type="GO" id="GO:0004497">
    <property type="term" value="F:monooxygenase activity"/>
    <property type="evidence" value="ECO:0007669"/>
    <property type="project" value="InterPro"/>
</dbReference>
<dbReference type="GO" id="GO:0005506">
    <property type="term" value="F:iron ion binding"/>
    <property type="evidence" value="ECO:0007669"/>
    <property type="project" value="InterPro"/>
</dbReference>
<evidence type="ECO:0000313" key="2">
    <source>
        <dbReference type="Proteomes" id="UP000070133"/>
    </source>
</evidence>
<dbReference type="Proteomes" id="UP000070133">
    <property type="component" value="Unassembled WGS sequence"/>
</dbReference>
<dbReference type="STRING" id="321146.A0A139HPQ6"/>
<gene>
    <name evidence="1" type="ORF">AC578_8648</name>
</gene>
<dbReference type="Pfam" id="PF00067">
    <property type="entry name" value="p450"/>
    <property type="match status" value="1"/>
</dbReference>
<dbReference type="InterPro" id="IPR036396">
    <property type="entry name" value="Cyt_P450_sf"/>
</dbReference>
<dbReference type="SUPFAM" id="SSF48264">
    <property type="entry name" value="Cytochrome P450"/>
    <property type="match status" value="1"/>
</dbReference>
<dbReference type="GO" id="GO:0016705">
    <property type="term" value="F:oxidoreductase activity, acting on paired donors, with incorporation or reduction of molecular oxygen"/>
    <property type="evidence" value="ECO:0007669"/>
    <property type="project" value="InterPro"/>
</dbReference>
<dbReference type="Gene3D" id="1.10.630.10">
    <property type="entry name" value="Cytochrome P450"/>
    <property type="match status" value="1"/>
</dbReference>
<evidence type="ECO:0008006" key="3">
    <source>
        <dbReference type="Google" id="ProtNLM"/>
    </source>
</evidence>
<evidence type="ECO:0000313" key="1">
    <source>
        <dbReference type="EMBL" id="KXT04464.1"/>
    </source>
</evidence>
<dbReference type="InterPro" id="IPR001128">
    <property type="entry name" value="Cyt_P450"/>
</dbReference>
<dbReference type="GO" id="GO:0020037">
    <property type="term" value="F:heme binding"/>
    <property type="evidence" value="ECO:0007669"/>
    <property type="project" value="InterPro"/>
</dbReference>
<proteinExistence type="predicted"/>
<dbReference type="OrthoDB" id="1470350at2759"/>